<name>A0ABQ7TWX4_SOLTU</name>
<dbReference type="EMBL" id="JAIVGD010000028">
    <property type="protein sequence ID" value="KAH0738559.1"/>
    <property type="molecule type" value="Genomic_DNA"/>
</dbReference>
<comment type="caution">
    <text evidence="2">The sequence shown here is derived from an EMBL/GenBank/DDBJ whole genome shotgun (WGS) entry which is preliminary data.</text>
</comment>
<gene>
    <name evidence="2" type="ORF">KY290_037264</name>
</gene>
<organism evidence="2 3">
    <name type="scientific">Solanum tuberosum</name>
    <name type="common">Potato</name>
    <dbReference type="NCBI Taxonomy" id="4113"/>
    <lineage>
        <taxon>Eukaryota</taxon>
        <taxon>Viridiplantae</taxon>
        <taxon>Streptophyta</taxon>
        <taxon>Embryophyta</taxon>
        <taxon>Tracheophyta</taxon>
        <taxon>Spermatophyta</taxon>
        <taxon>Magnoliopsida</taxon>
        <taxon>eudicotyledons</taxon>
        <taxon>Gunneridae</taxon>
        <taxon>Pentapetalae</taxon>
        <taxon>asterids</taxon>
        <taxon>lamiids</taxon>
        <taxon>Solanales</taxon>
        <taxon>Solanaceae</taxon>
        <taxon>Solanoideae</taxon>
        <taxon>Solaneae</taxon>
        <taxon>Solanum</taxon>
    </lineage>
</organism>
<protein>
    <submittedName>
        <fullName evidence="2">Uncharacterized protein</fullName>
    </submittedName>
</protein>
<sequence>MKRPSNVFFFNVNSDSRRHLHSVFMLDRNSSSDNNQTTPPTFTKRVHGVK</sequence>
<evidence type="ECO:0000313" key="3">
    <source>
        <dbReference type="Proteomes" id="UP000826656"/>
    </source>
</evidence>
<accession>A0ABQ7TWX4</accession>
<evidence type="ECO:0000313" key="2">
    <source>
        <dbReference type="EMBL" id="KAH0738559.1"/>
    </source>
</evidence>
<reference evidence="2 3" key="1">
    <citation type="journal article" date="2021" name="bioRxiv">
        <title>Chromosome-scale and haplotype-resolved genome assembly of a tetraploid potato cultivar.</title>
        <authorList>
            <person name="Sun H."/>
            <person name="Jiao W.-B."/>
            <person name="Krause K."/>
            <person name="Campoy J.A."/>
            <person name="Goel M."/>
            <person name="Folz-Donahue K."/>
            <person name="Kukat C."/>
            <person name="Huettel B."/>
            <person name="Schneeberger K."/>
        </authorList>
    </citation>
    <scope>NUCLEOTIDE SEQUENCE [LARGE SCALE GENOMIC DNA]</scope>
    <source>
        <strain evidence="2">SolTubOtavaFocal</strain>
        <tissue evidence="2">Leaves</tissue>
    </source>
</reference>
<proteinExistence type="predicted"/>
<evidence type="ECO:0000256" key="1">
    <source>
        <dbReference type="SAM" id="MobiDB-lite"/>
    </source>
</evidence>
<feature type="region of interest" description="Disordered" evidence="1">
    <location>
        <begin position="28"/>
        <end position="50"/>
    </location>
</feature>
<feature type="compositionally biased region" description="Polar residues" evidence="1">
    <location>
        <begin position="28"/>
        <end position="41"/>
    </location>
</feature>
<dbReference type="Proteomes" id="UP000826656">
    <property type="component" value="Unassembled WGS sequence"/>
</dbReference>
<keyword evidence="3" id="KW-1185">Reference proteome</keyword>